<dbReference type="PANTHER" id="PTHR33577:SF16">
    <property type="entry name" value="HEME HALOPEROXIDASE FAMILY PROFILE DOMAIN-CONTAINING PROTEIN"/>
    <property type="match status" value="1"/>
</dbReference>
<gene>
    <name evidence="10" type="ORF">MELLADRAFT_112688</name>
</gene>
<protein>
    <recommendedName>
        <fullName evidence="9">Heme haloperoxidase family profile domain-containing protein</fullName>
    </recommendedName>
</protein>
<evidence type="ECO:0000256" key="2">
    <source>
        <dbReference type="ARBA" id="ARBA00022559"/>
    </source>
</evidence>
<dbReference type="Proteomes" id="UP000001072">
    <property type="component" value="Unassembled WGS sequence"/>
</dbReference>
<evidence type="ECO:0000313" key="10">
    <source>
        <dbReference type="EMBL" id="EGF99479.1"/>
    </source>
</evidence>
<evidence type="ECO:0000256" key="5">
    <source>
        <dbReference type="ARBA" id="ARBA00023002"/>
    </source>
</evidence>
<reference evidence="11" key="1">
    <citation type="journal article" date="2011" name="Proc. Natl. Acad. Sci. U.S.A.">
        <title>Obligate biotrophy features unraveled by the genomic analysis of rust fungi.</title>
        <authorList>
            <person name="Duplessis S."/>
            <person name="Cuomo C.A."/>
            <person name="Lin Y.-C."/>
            <person name="Aerts A."/>
            <person name="Tisserant E."/>
            <person name="Veneault-Fourrey C."/>
            <person name="Joly D.L."/>
            <person name="Hacquard S."/>
            <person name="Amselem J."/>
            <person name="Cantarel B.L."/>
            <person name="Chiu R."/>
            <person name="Coutinho P.M."/>
            <person name="Feau N."/>
            <person name="Field M."/>
            <person name="Frey P."/>
            <person name="Gelhaye E."/>
            <person name="Goldberg J."/>
            <person name="Grabherr M.G."/>
            <person name="Kodira C.D."/>
            <person name="Kohler A."/>
            <person name="Kuees U."/>
            <person name="Lindquist E.A."/>
            <person name="Lucas S.M."/>
            <person name="Mago R."/>
            <person name="Mauceli E."/>
            <person name="Morin E."/>
            <person name="Murat C."/>
            <person name="Pangilinan J.L."/>
            <person name="Park R."/>
            <person name="Pearson M."/>
            <person name="Quesneville H."/>
            <person name="Rouhier N."/>
            <person name="Sakthikumar S."/>
            <person name="Salamov A.A."/>
            <person name="Schmutz J."/>
            <person name="Selles B."/>
            <person name="Shapiro H."/>
            <person name="Tanguay P."/>
            <person name="Tuskan G.A."/>
            <person name="Henrissat B."/>
            <person name="Van de Peer Y."/>
            <person name="Rouze P."/>
            <person name="Ellis J.G."/>
            <person name="Dodds P.N."/>
            <person name="Schein J.E."/>
            <person name="Zhong S."/>
            <person name="Hamelin R.C."/>
            <person name="Grigoriev I.V."/>
            <person name="Szabo L.J."/>
            <person name="Martin F."/>
        </authorList>
    </citation>
    <scope>NUCLEOTIDE SEQUENCE [LARGE SCALE GENOMIC DNA]</scope>
    <source>
        <strain evidence="11">98AG31 / pathotype 3-4-7</strain>
    </source>
</reference>
<organism evidence="11">
    <name type="scientific">Melampsora larici-populina (strain 98AG31 / pathotype 3-4-7)</name>
    <name type="common">Poplar leaf rust fungus</name>
    <dbReference type="NCBI Taxonomy" id="747676"/>
    <lineage>
        <taxon>Eukaryota</taxon>
        <taxon>Fungi</taxon>
        <taxon>Dikarya</taxon>
        <taxon>Basidiomycota</taxon>
        <taxon>Pucciniomycotina</taxon>
        <taxon>Pucciniomycetes</taxon>
        <taxon>Pucciniales</taxon>
        <taxon>Melampsoraceae</taxon>
        <taxon>Melampsora</taxon>
    </lineage>
</organism>
<feature type="domain" description="Heme haloperoxidase family profile" evidence="9">
    <location>
        <begin position="83"/>
        <end position="301"/>
    </location>
</feature>
<evidence type="ECO:0000256" key="6">
    <source>
        <dbReference type="ARBA" id="ARBA00023004"/>
    </source>
</evidence>
<name>F4S799_MELLP</name>
<accession>F4S799</accession>
<keyword evidence="4" id="KW-0479">Metal-binding</keyword>
<keyword evidence="3" id="KW-0349">Heme</keyword>
<evidence type="ECO:0000256" key="8">
    <source>
        <dbReference type="SAM" id="SignalP"/>
    </source>
</evidence>
<keyword evidence="6" id="KW-0408">Iron</keyword>
<dbReference type="AlphaFoldDB" id="F4S799"/>
<feature type="chain" id="PRO_5003315906" description="Heme haloperoxidase family profile domain-containing protein" evidence="8">
    <location>
        <begin position="23"/>
        <end position="381"/>
    </location>
</feature>
<dbReference type="Pfam" id="PF01328">
    <property type="entry name" value="Peroxidase_2"/>
    <property type="match status" value="1"/>
</dbReference>
<dbReference type="RefSeq" id="XP_007417266.1">
    <property type="nucleotide sequence ID" value="XM_007417204.1"/>
</dbReference>
<dbReference type="EMBL" id="GL883158">
    <property type="protein sequence ID" value="EGF99479.1"/>
    <property type="molecule type" value="Genomic_DNA"/>
</dbReference>
<dbReference type="GeneID" id="18924759"/>
<evidence type="ECO:0000259" key="9">
    <source>
        <dbReference type="PROSITE" id="PS51405"/>
    </source>
</evidence>
<dbReference type="VEuPathDB" id="FungiDB:MELLADRAFT_112688"/>
<comment type="similarity">
    <text evidence="7">Belongs to the chloroperoxidase family.</text>
</comment>
<evidence type="ECO:0000256" key="7">
    <source>
        <dbReference type="ARBA" id="ARBA00025795"/>
    </source>
</evidence>
<keyword evidence="5" id="KW-0560">Oxidoreductase</keyword>
<dbReference type="eggNOG" id="ENOG502S6CG">
    <property type="taxonomic scope" value="Eukaryota"/>
</dbReference>
<dbReference type="InterPro" id="IPR000028">
    <property type="entry name" value="Chloroperoxidase"/>
</dbReference>
<keyword evidence="11" id="KW-1185">Reference proteome</keyword>
<evidence type="ECO:0000313" key="11">
    <source>
        <dbReference type="Proteomes" id="UP000001072"/>
    </source>
</evidence>
<sequence>MGSQRLSLTLLVVAAFTAQSFALPQFASRIGARSGVEFSSNPHFEARATNGLLGDVTAIINAIPTSFNLAPVVSVGRKVIPDAAHPFMPPGPTDVRGGCPGLNLLANYGYLPRNGITDMTTLLYASEEGLGMAPDFALILVAFALKTCVDLTTLKMSIGDTDARTDGPLTPLLGRAPGLFSPATHNEYEEDEYNGTMPLEWNGDVRFMEYNLCRNLNPQCHWAVVDQLAFYMAQALVPSIMPSSGPNGLPGPPLADSINEFMGIVKHSDGTFTRGNERLPHGPEGVWFRRTVPLTGAEFAANGAATLAQHPVQFGSNGGTLGNWNADPTHLPNVIAGPELACTLLKSALDPTGTRFQGVAQTSLNTLLKFVLAPVQNQLGC</sequence>
<dbReference type="Gene3D" id="1.10.489.10">
    <property type="entry name" value="Chloroperoxidase-like"/>
    <property type="match status" value="2"/>
</dbReference>
<dbReference type="HOGENOM" id="CLU_029871_4_0_1"/>
<dbReference type="InParanoid" id="F4S799"/>
<dbReference type="PROSITE" id="PS51405">
    <property type="entry name" value="HEME_HALOPEROXIDASE"/>
    <property type="match status" value="1"/>
</dbReference>
<dbReference type="KEGG" id="mlr:MELLADRAFT_112688"/>
<dbReference type="PANTHER" id="PTHR33577">
    <property type="entry name" value="STERIGMATOCYSTIN BIOSYNTHESIS PEROXIDASE STCC-RELATED"/>
    <property type="match status" value="1"/>
</dbReference>
<evidence type="ECO:0000256" key="4">
    <source>
        <dbReference type="ARBA" id="ARBA00022723"/>
    </source>
</evidence>
<evidence type="ECO:0000256" key="1">
    <source>
        <dbReference type="ARBA" id="ARBA00001970"/>
    </source>
</evidence>
<dbReference type="OrthoDB" id="2542103at2759"/>
<feature type="signal peptide" evidence="8">
    <location>
        <begin position="1"/>
        <end position="22"/>
    </location>
</feature>
<dbReference type="InterPro" id="IPR036851">
    <property type="entry name" value="Chloroperoxidase-like_sf"/>
</dbReference>
<evidence type="ECO:0000256" key="3">
    <source>
        <dbReference type="ARBA" id="ARBA00022617"/>
    </source>
</evidence>
<dbReference type="GO" id="GO:0046872">
    <property type="term" value="F:metal ion binding"/>
    <property type="evidence" value="ECO:0007669"/>
    <property type="project" value="UniProtKB-KW"/>
</dbReference>
<keyword evidence="8" id="KW-0732">Signal</keyword>
<proteinExistence type="inferred from homology"/>
<dbReference type="GO" id="GO:0004601">
    <property type="term" value="F:peroxidase activity"/>
    <property type="evidence" value="ECO:0007669"/>
    <property type="project" value="UniProtKB-KW"/>
</dbReference>
<keyword evidence="2" id="KW-0575">Peroxidase</keyword>
<dbReference type="SUPFAM" id="SSF47571">
    <property type="entry name" value="Cloroperoxidase"/>
    <property type="match status" value="1"/>
</dbReference>
<comment type="cofactor">
    <cofactor evidence="1">
        <name>heme b</name>
        <dbReference type="ChEBI" id="CHEBI:60344"/>
    </cofactor>
</comment>